<dbReference type="RefSeq" id="WP_344173592.1">
    <property type="nucleotide sequence ID" value="NZ_BAAANC010000001.1"/>
</dbReference>
<dbReference type="CDD" id="cd01104">
    <property type="entry name" value="HTH_MlrA-CarA"/>
    <property type="match status" value="1"/>
</dbReference>
<dbReference type="Pfam" id="PF13411">
    <property type="entry name" value="MerR_1"/>
    <property type="match status" value="1"/>
</dbReference>
<evidence type="ECO:0000256" key="1">
    <source>
        <dbReference type="ARBA" id="ARBA00023125"/>
    </source>
</evidence>
<proteinExistence type="predicted"/>
<comment type="caution">
    <text evidence="3">The sequence shown here is derived from an EMBL/GenBank/DDBJ whole genome shotgun (WGS) entry which is preliminary data.</text>
</comment>
<evidence type="ECO:0000313" key="4">
    <source>
        <dbReference type="Proteomes" id="UP001500363"/>
    </source>
</evidence>
<protein>
    <submittedName>
        <fullName evidence="3">MerR family transcriptional regulator</fullName>
    </submittedName>
</protein>
<name>A0ABP4LGW5_9ACTN</name>
<feature type="domain" description="HTH merR-type" evidence="2">
    <location>
        <begin position="17"/>
        <end position="86"/>
    </location>
</feature>
<keyword evidence="4" id="KW-1185">Reference proteome</keyword>
<accession>A0ABP4LGW5</accession>
<gene>
    <name evidence="3" type="ORF">GCM10009741_26460</name>
</gene>
<keyword evidence="1" id="KW-0238">DNA-binding</keyword>
<dbReference type="PANTHER" id="PTHR30204:SF97">
    <property type="entry name" value="MERR FAMILY REGULATORY PROTEIN"/>
    <property type="match status" value="1"/>
</dbReference>
<dbReference type="InterPro" id="IPR047057">
    <property type="entry name" value="MerR_fam"/>
</dbReference>
<sequence length="296" mass="32494">MTSPQSSVAHDGSVAPVWSVGRVATMLGVPAVTIRSWEARYGIGPSQRTPGQHRRYNEAEVERLRRMHRLIAEGIAPQDAARLSLERVAARPGGVLDETGSLLEATEAFRVATLAELLDEALDRLGASRWWEEVVAPAFRCLDERFGDQGDCTDIELLLAQGTAEAIERYVDRRRLRLDGPDPVLLVCCPGERHTLPMAVLRAVLLERSQPVVPLGPETTDQAVLNAVDRVRPAAVVLWSSIRRHGQRELLDRLADRAHEVVAAGAGWPRSVAAVDSLRDAADALIRRRAARSPSR</sequence>
<dbReference type="PROSITE" id="PS50937">
    <property type="entry name" value="HTH_MERR_2"/>
    <property type="match status" value="1"/>
</dbReference>
<dbReference type="InterPro" id="IPR000551">
    <property type="entry name" value="MerR-type_HTH_dom"/>
</dbReference>
<dbReference type="Gene3D" id="1.10.1660.10">
    <property type="match status" value="1"/>
</dbReference>
<dbReference type="Proteomes" id="UP001500363">
    <property type="component" value="Unassembled WGS sequence"/>
</dbReference>
<organism evidence="3 4">
    <name type="scientific">Kribbella lupini</name>
    <dbReference type="NCBI Taxonomy" id="291602"/>
    <lineage>
        <taxon>Bacteria</taxon>
        <taxon>Bacillati</taxon>
        <taxon>Actinomycetota</taxon>
        <taxon>Actinomycetes</taxon>
        <taxon>Propionibacteriales</taxon>
        <taxon>Kribbellaceae</taxon>
        <taxon>Kribbella</taxon>
    </lineage>
</organism>
<dbReference type="Gene3D" id="3.40.50.280">
    <property type="entry name" value="Cobalamin-binding domain"/>
    <property type="match status" value="1"/>
</dbReference>
<evidence type="ECO:0000313" key="3">
    <source>
        <dbReference type="EMBL" id="GAA1523536.1"/>
    </source>
</evidence>
<dbReference type="InterPro" id="IPR009061">
    <property type="entry name" value="DNA-bd_dom_put_sf"/>
</dbReference>
<dbReference type="SUPFAM" id="SSF46955">
    <property type="entry name" value="Putative DNA-binding domain"/>
    <property type="match status" value="1"/>
</dbReference>
<evidence type="ECO:0000259" key="2">
    <source>
        <dbReference type="PROSITE" id="PS50937"/>
    </source>
</evidence>
<reference evidence="4" key="1">
    <citation type="journal article" date="2019" name="Int. J. Syst. Evol. Microbiol.">
        <title>The Global Catalogue of Microorganisms (GCM) 10K type strain sequencing project: providing services to taxonomists for standard genome sequencing and annotation.</title>
        <authorList>
            <consortium name="The Broad Institute Genomics Platform"/>
            <consortium name="The Broad Institute Genome Sequencing Center for Infectious Disease"/>
            <person name="Wu L."/>
            <person name="Ma J."/>
        </authorList>
    </citation>
    <scope>NUCLEOTIDE SEQUENCE [LARGE SCALE GENOMIC DNA]</scope>
    <source>
        <strain evidence="4">JCM 14303</strain>
    </source>
</reference>
<dbReference type="SMART" id="SM00422">
    <property type="entry name" value="HTH_MERR"/>
    <property type="match status" value="1"/>
</dbReference>
<dbReference type="PANTHER" id="PTHR30204">
    <property type="entry name" value="REDOX-CYCLING DRUG-SENSING TRANSCRIPTIONAL ACTIVATOR SOXR"/>
    <property type="match status" value="1"/>
</dbReference>
<dbReference type="EMBL" id="BAAANC010000001">
    <property type="protein sequence ID" value="GAA1523536.1"/>
    <property type="molecule type" value="Genomic_DNA"/>
</dbReference>